<reference evidence="1" key="1">
    <citation type="submission" date="2024-04" db="EMBL/GenBank/DDBJ databases">
        <authorList>
            <consortium name="Molecular Ecology Group"/>
        </authorList>
    </citation>
    <scope>NUCLEOTIDE SEQUENCE</scope>
</reference>
<accession>A0AAV2NR20</accession>
<protein>
    <submittedName>
        <fullName evidence="1">Uncharacterized protein</fullName>
    </submittedName>
</protein>
<name>A0AAV2NR20_9HYME</name>
<dbReference type="EMBL" id="OZ034826">
    <property type="protein sequence ID" value="CAL1681880.1"/>
    <property type="molecule type" value="Genomic_DNA"/>
</dbReference>
<evidence type="ECO:0000313" key="2">
    <source>
        <dbReference type="Proteomes" id="UP001497644"/>
    </source>
</evidence>
<organism evidence="1 2">
    <name type="scientific">Lasius platythorax</name>
    <dbReference type="NCBI Taxonomy" id="488582"/>
    <lineage>
        <taxon>Eukaryota</taxon>
        <taxon>Metazoa</taxon>
        <taxon>Ecdysozoa</taxon>
        <taxon>Arthropoda</taxon>
        <taxon>Hexapoda</taxon>
        <taxon>Insecta</taxon>
        <taxon>Pterygota</taxon>
        <taxon>Neoptera</taxon>
        <taxon>Endopterygota</taxon>
        <taxon>Hymenoptera</taxon>
        <taxon>Apocrita</taxon>
        <taxon>Aculeata</taxon>
        <taxon>Formicoidea</taxon>
        <taxon>Formicidae</taxon>
        <taxon>Formicinae</taxon>
        <taxon>Lasius</taxon>
        <taxon>Lasius</taxon>
    </lineage>
</organism>
<sequence>MRGRTRDFTHATRELEQFAELDRTRRKQKDAILCRAWRTGACELALRGNATPKRWAPGWYPRRLLADWARGTAGAQLIRRTHTNTSLCTRCVAPSTTRETYARKSLPFAGFSYFFG</sequence>
<evidence type="ECO:0000313" key="1">
    <source>
        <dbReference type="EMBL" id="CAL1681880.1"/>
    </source>
</evidence>
<dbReference type="AlphaFoldDB" id="A0AAV2NR20"/>
<keyword evidence="2" id="KW-1185">Reference proteome</keyword>
<dbReference type="Proteomes" id="UP001497644">
    <property type="component" value="Chromosome 3"/>
</dbReference>
<gene>
    <name evidence="1" type="ORF">LPLAT_LOCUS7807</name>
</gene>
<proteinExistence type="predicted"/>